<comment type="caution">
    <text evidence="2">The sequence shown here is derived from an EMBL/GenBank/DDBJ whole genome shotgun (WGS) entry which is preliminary data.</text>
</comment>
<keyword evidence="3" id="KW-1185">Reference proteome</keyword>
<evidence type="ECO:0000313" key="3">
    <source>
        <dbReference type="Proteomes" id="UP000003163"/>
    </source>
</evidence>
<gene>
    <name evidence="2" type="ORF">EDEG_03633</name>
</gene>
<dbReference type="EMBL" id="AFBI03000105">
    <property type="protein sequence ID" value="EJW01890.1"/>
    <property type="molecule type" value="Genomic_DNA"/>
</dbReference>
<organism evidence="2 3">
    <name type="scientific">Edhazardia aedis (strain USNM 41457)</name>
    <name type="common">Microsporidian parasite</name>
    <dbReference type="NCBI Taxonomy" id="1003232"/>
    <lineage>
        <taxon>Eukaryota</taxon>
        <taxon>Fungi</taxon>
        <taxon>Fungi incertae sedis</taxon>
        <taxon>Microsporidia</taxon>
        <taxon>Edhazardia</taxon>
    </lineage>
</organism>
<reference evidence="3" key="2">
    <citation type="submission" date="2015-07" db="EMBL/GenBank/DDBJ databases">
        <title>Contrasting host-pathogen interactions and genome evolution in two generalist and specialist microsporidian pathogens of mosquitoes.</title>
        <authorList>
            <consortium name="The Broad Institute Genomics Platform"/>
            <consortium name="The Broad Institute Genome Sequencing Center for Infectious Disease"/>
            <person name="Cuomo C.A."/>
            <person name="Sanscrainte N.D."/>
            <person name="Goldberg J.M."/>
            <person name="Heiman D."/>
            <person name="Young S."/>
            <person name="Zeng Q."/>
            <person name="Becnel J.J."/>
            <person name="Birren B.W."/>
        </authorList>
    </citation>
    <scope>NUCLEOTIDE SEQUENCE [LARGE SCALE GENOMIC DNA]</scope>
    <source>
        <strain evidence="3">USNM 41457</strain>
    </source>
</reference>
<accession>J9DH10</accession>
<dbReference type="HOGENOM" id="CLU_2015238_0_0_1"/>
<protein>
    <submittedName>
        <fullName evidence="2">Uncharacterized protein</fullName>
    </submittedName>
</protein>
<reference evidence="2 3" key="1">
    <citation type="submission" date="2011-08" db="EMBL/GenBank/DDBJ databases">
        <authorList>
            <person name="Liu Z.J."/>
            <person name="Shi F.L."/>
            <person name="Lu J.Q."/>
            <person name="Li M."/>
            <person name="Wang Z.L."/>
        </authorList>
    </citation>
    <scope>NUCLEOTIDE SEQUENCE [LARGE SCALE GENOMIC DNA]</scope>
    <source>
        <strain evidence="2 3">USNM 41457</strain>
    </source>
</reference>
<feature type="chain" id="PRO_5003823128" evidence="1">
    <location>
        <begin position="22"/>
        <end position="140"/>
    </location>
</feature>
<dbReference type="OrthoDB" id="2196318at2759"/>
<feature type="signal peptide" evidence="1">
    <location>
        <begin position="1"/>
        <end position="21"/>
    </location>
</feature>
<keyword evidence="1" id="KW-0732">Signal</keyword>
<dbReference type="InParanoid" id="J9DH10"/>
<name>J9DH10_EDHAE</name>
<sequence>MNLKSLSIFLAIICASRRVIIVPVVEYKDQIHTCKSYGLSDAYVRNDALSQYVDVLNKFGLESALTNDWEGSPFSGVLRTNKTLTPYDPASNTSKHKICARGRLGKFVEPNFRLTPEIWTTDKIKKSIFDDSDKDSSTKN</sequence>
<dbReference type="AlphaFoldDB" id="J9DH10"/>
<dbReference type="Proteomes" id="UP000003163">
    <property type="component" value="Unassembled WGS sequence"/>
</dbReference>
<proteinExistence type="predicted"/>
<dbReference type="VEuPathDB" id="MicrosporidiaDB:EDEG_03633"/>
<evidence type="ECO:0000256" key="1">
    <source>
        <dbReference type="SAM" id="SignalP"/>
    </source>
</evidence>
<evidence type="ECO:0000313" key="2">
    <source>
        <dbReference type="EMBL" id="EJW01890.1"/>
    </source>
</evidence>